<keyword evidence="2" id="KW-0812">Transmembrane</keyword>
<proteinExistence type="predicted"/>
<feature type="compositionally biased region" description="Basic residues" evidence="1">
    <location>
        <begin position="44"/>
        <end position="53"/>
    </location>
</feature>
<organism evidence="3 4">
    <name type="scientific">Globodera rostochiensis</name>
    <name type="common">Golden nematode worm</name>
    <name type="synonym">Heterodera rostochiensis</name>
    <dbReference type="NCBI Taxonomy" id="31243"/>
    <lineage>
        <taxon>Eukaryota</taxon>
        <taxon>Metazoa</taxon>
        <taxon>Ecdysozoa</taxon>
        <taxon>Nematoda</taxon>
        <taxon>Chromadorea</taxon>
        <taxon>Rhabditida</taxon>
        <taxon>Tylenchina</taxon>
        <taxon>Tylenchomorpha</taxon>
        <taxon>Tylenchoidea</taxon>
        <taxon>Heteroderidae</taxon>
        <taxon>Heteroderinae</taxon>
        <taxon>Globodera</taxon>
    </lineage>
</organism>
<accession>A0A914HKU4</accession>
<feature type="compositionally biased region" description="Low complexity" evidence="1">
    <location>
        <begin position="59"/>
        <end position="71"/>
    </location>
</feature>
<feature type="transmembrane region" description="Helical" evidence="2">
    <location>
        <begin position="80"/>
        <end position="100"/>
    </location>
</feature>
<keyword evidence="2" id="KW-1133">Transmembrane helix</keyword>
<evidence type="ECO:0000313" key="3">
    <source>
        <dbReference type="Proteomes" id="UP000887572"/>
    </source>
</evidence>
<evidence type="ECO:0000256" key="2">
    <source>
        <dbReference type="SAM" id="Phobius"/>
    </source>
</evidence>
<evidence type="ECO:0000256" key="1">
    <source>
        <dbReference type="SAM" id="MobiDB-lite"/>
    </source>
</evidence>
<evidence type="ECO:0000313" key="4">
    <source>
        <dbReference type="WBParaSite" id="Gr19_v10_g1755.t1"/>
    </source>
</evidence>
<reference evidence="4" key="1">
    <citation type="submission" date="2022-11" db="UniProtKB">
        <authorList>
            <consortium name="WormBaseParasite"/>
        </authorList>
    </citation>
    <scope>IDENTIFICATION</scope>
</reference>
<dbReference type="AlphaFoldDB" id="A0A914HKU4"/>
<keyword evidence="3" id="KW-1185">Reference proteome</keyword>
<feature type="region of interest" description="Disordered" evidence="1">
    <location>
        <begin position="39"/>
        <end position="71"/>
    </location>
</feature>
<keyword evidence="2" id="KW-0472">Membrane</keyword>
<feature type="transmembrane region" description="Helical" evidence="2">
    <location>
        <begin position="112"/>
        <end position="133"/>
    </location>
</feature>
<name>A0A914HKU4_GLORO</name>
<sequence>MLISQFALINVGTQKMEAAKCQKELDATELMELADSATVETTAGRRRRRKRMRSLNVEQQPQQTQAGNNNNGQQRWKCRLVLAFAVLTIVTLLYAITLFARHRTANNESFMLINLIAFVLSEGTYIFCCSNLINSN</sequence>
<dbReference type="Proteomes" id="UP000887572">
    <property type="component" value="Unplaced"/>
</dbReference>
<dbReference type="WBParaSite" id="Gr19_v10_g1755.t1">
    <property type="protein sequence ID" value="Gr19_v10_g1755.t1"/>
    <property type="gene ID" value="Gr19_v10_g1755"/>
</dbReference>
<protein>
    <submittedName>
        <fullName evidence="4">Uncharacterized protein</fullName>
    </submittedName>
</protein>